<gene>
    <name evidence="1" type="ORF">PPIS_a3973</name>
</gene>
<dbReference type="EMBL" id="CP011924">
    <property type="protein sequence ID" value="ATD08668.1"/>
    <property type="molecule type" value="Genomic_DNA"/>
</dbReference>
<evidence type="ECO:0000313" key="2">
    <source>
        <dbReference type="Proteomes" id="UP000016521"/>
    </source>
</evidence>
<dbReference type="Proteomes" id="UP000016521">
    <property type="component" value="Chromosome I"/>
</dbReference>
<evidence type="ECO:0000313" key="1">
    <source>
        <dbReference type="EMBL" id="ATD08668.1"/>
    </source>
</evidence>
<name>A0ABN5CGQ8_PSEO7</name>
<reference evidence="1 2" key="1">
    <citation type="submission" date="2015-06" db="EMBL/GenBank/DDBJ databases">
        <authorList>
            <person name="Xie B.-B."/>
            <person name="Rong J.-C."/>
            <person name="Qin Q.-L."/>
            <person name="Zhang Y.-Z."/>
        </authorList>
    </citation>
    <scope>NUCLEOTIDE SEQUENCE [LARGE SCALE GENOMIC DNA]</scope>
    <source>
        <strain evidence="1 2">JCM 20779</strain>
    </source>
</reference>
<keyword evidence="2" id="KW-1185">Reference proteome</keyword>
<protein>
    <submittedName>
        <fullName evidence="1">Uncharacterized protein</fullName>
    </submittedName>
</protein>
<organism evidence="1 2">
    <name type="scientific">Pseudoalteromonas piscicida</name>
    <dbReference type="NCBI Taxonomy" id="43662"/>
    <lineage>
        <taxon>Bacteria</taxon>
        <taxon>Pseudomonadati</taxon>
        <taxon>Pseudomonadota</taxon>
        <taxon>Gammaproteobacteria</taxon>
        <taxon>Alteromonadales</taxon>
        <taxon>Pseudoalteromonadaceae</taxon>
        <taxon>Pseudoalteromonas</taxon>
    </lineage>
</organism>
<proteinExistence type="predicted"/>
<accession>A0ABN5CGQ8</accession>
<sequence>MDSAAFIAAFSSQYSVIKAVINTGLISLYKANRNEKFTLDRLG</sequence>